<dbReference type="Gene3D" id="2.60.40.3440">
    <property type="match status" value="1"/>
</dbReference>
<keyword evidence="3" id="KW-1185">Reference proteome</keyword>
<protein>
    <recommendedName>
        <fullName evidence="4">IPTL-CTERM protein sorting domain-containing protein</fullName>
    </recommendedName>
</protein>
<keyword evidence="1" id="KW-0472">Membrane</keyword>
<comment type="caution">
    <text evidence="2">The sequence shown here is derived from an EMBL/GenBank/DDBJ whole genome shotgun (WGS) entry which is preliminary data.</text>
</comment>
<dbReference type="Pfam" id="PF17963">
    <property type="entry name" value="Big_9"/>
    <property type="match status" value="1"/>
</dbReference>
<accession>A0ABR6RIM7</accession>
<organism evidence="2 3">
    <name type="scientific">Comamonas odontotermitis</name>
    <dbReference type="NCBI Taxonomy" id="379895"/>
    <lineage>
        <taxon>Bacteria</taxon>
        <taxon>Pseudomonadati</taxon>
        <taxon>Pseudomonadota</taxon>
        <taxon>Betaproteobacteria</taxon>
        <taxon>Burkholderiales</taxon>
        <taxon>Comamonadaceae</taxon>
        <taxon>Comamonas</taxon>
    </lineage>
</organism>
<gene>
    <name evidence="2" type="ORF">HNP33_003116</name>
</gene>
<evidence type="ECO:0000313" key="2">
    <source>
        <dbReference type="EMBL" id="MBB6579011.1"/>
    </source>
</evidence>
<proteinExistence type="predicted"/>
<dbReference type="RefSeq" id="WP_184709838.1">
    <property type="nucleotide sequence ID" value="NZ_JACHKZ010000021.1"/>
</dbReference>
<keyword evidence="1" id="KW-1133">Transmembrane helix</keyword>
<evidence type="ECO:0008006" key="4">
    <source>
        <dbReference type="Google" id="ProtNLM"/>
    </source>
</evidence>
<evidence type="ECO:0000256" key="1">
    <source>
        <dbReference type="SAM" id="Phobius"/>
    </source>
</evidence>
<reference evidence="2 3" key="1">
    <citation type="submission" date="2020-08" db="EMBL/GenBank/DDBJ databases">
        <title>Functional genomics of gut bacteria from endangered species of beetles.</title>
        <authorList>
            <person name="Carlos-Shanley C."/>
        </authorList>
    </citation>
    <scope>NUCLEOTIDE SEQUENCE [LARGE SCALE GENOMIC DNA]</scope>
    <source>
        <strain evidence="2 3">S00124</strain>
    </source>
</reference>
<name>A0ABR6RIM7_9BURK</name>
<dbReference type="EMBL" id="JACHKZ010000021">
    <property type="protein sequence ID" value="MBB6579011.1"/>
    <property type="molecule type" value="Genomic_DNA"/>
</dbReference>
<feature type="transmembrane region" description="Helical" evidence="1">
    <location>
        <begin position="181"/>
        <end position="201"/>
    </location>
</feature>
<sequence length="206" mass="21553">MKYQQTAGGVGQSSVTYTWDPAAVASGMFFNLDALIIRGPVSSILVERSGTYLTPGAVFSGSENSLFRLRIDPRALLVPPVLSNDSQLVSRTQPSLIDVLTNDEAGVTLDNTYPLVLSDATVGTLTYSGSQIQFTPTSSFTAPVTFQYQACNAQGLCAIATVTLTPEAVVPPAGPTPVPTLGIWGLLGLSPAIALAGLMGFSRRRG</sequence>
<evidence type="ECO:0000313" key="3">
    <source>
        <dbReference type="Proteomes" id="UP000562492"/>
    </source>
</evidence>
<keyword evidence="1" id="KW-0812">Transmembrane</keyword>
<dbReference type="Proteomes" id="UP000562492">
    <property type="component" value="Unassembled WGS sequence"/>
</dbReference>